<dbReference type="InterPro" id="IPR036864">
    <property type="entry name" value="Zn2-C6_fun-type_DNA-bd_sf"/>
</dbReference>
<feature type="compositionally biased region" description="Polar residues" evidence="3">
    <location>
        <begin position="1"/>
        <end position="15"/>
    </location>
</feature>
<keyword evidence="6" id="KW-1185">Reference proteome</keyword>
<feature type="region of interest" description="Disordered" evidence="3">
    <location>
        <begin position="364"/>
        <end position="383"/>
    </location>
</feature>
<dbReference type="InterPro" id="IPR001138">
    <property type="entry name" value="Zn2Cys6_DnaBD"/>
</dbReference>
<dbReference type="SMART" id="SM00066">
    <property type="entry name" value="GAL4"/>
    <property type="match status" value="1"/>
</dbReference>
<dbReference type="GO" id="GO:0000981">
    <property type="term" value="F:DNA-binding transcription factor activity, RNA polymerase II-specific"/>
    <property type="evidence" value="ECO:0007669"/>
    <property type="project" value="InterPro"/>
</dbReference>
<name>A0A8H8UEB3_9HELO</name>
<dbReference type="PROSITE" id="PS00463">
    <property type="entry name" value="ZN2_CY6_FUNGAL_1"/>
    <property type="match status" value="1"/>
</dbReference>
<sequence length="721" mass="81529">MPSNPPAEGNQNASSAPKIPANGWTRKDRPCDACRRRKSRCIMPQDSETCILCQSRAEQCTFVQSPQRRKRRKLDEDEKNADGMKLGPLGVERSNIHAKPPINDYRALPGPSLLKQTLGLQNRQHGQYLGQTTEYDTRLINLSPFNGRGEYVSMPGTLRRVSPKTHFIMKSESQAEVDDELANLDLVESIVQPHGQALVDLYFRIVHPSFPIMHKKVFLEKYDRTYREFTPPVLAAVYILALNWWSYSPDLVNLPKPDVMKLEKLTPKMMSDVLNRPKLSTVQAGLLLLQRPDGDSWALTGQLIAVAQNLGLHLDCSGWKIPEWERSLRKRLAWALYMQDRWGALVHGRPLLIHEDNWSVKPLEDRDFPETAEDDDEEEGSSEIEKGRLTFVHMISLTEILTSILRTFFSLRSTASLESERENATTVTLEKAKPIQLRLKDWYSKLPPSLAVGDTKARKLSSTGSLHLAYFAAEVTLHRAIIRFDTSNTNDHIRSITRAAAKMRFISAIDLVNNLEPAHLQSFWYFASKVNLAIIATFGSLLWATSQSTDEANFYRSKLAEYRWTLRVSSKGAEFMKFTVGMLDASTVFMKDGSKVATPKTINPDAPQDRKKEQLIPLMDTSQQTSDLTATGLIEVSPSAGYSTESAGVYEADFDASTIAQDIRPTWSDFAENVNFTAGDIQDWNLDQLYNFEDVQGVDPLLANRRFIQEYDERGNNFAGF</sequence>
<evidence type="ECO:0000256" key="1">
    <source>
        <dbReference type="ARBA" id="ARBA00022723"/>
    </source>
</evidence>
<reference evidence="5 6" key="1">
    <citation type="submission" date="2018-05" db="EMBL/GenBank/DDBJ databases">
        <title>Genome sequencing and assembly of the regulated plant pathogen Lachnellula willkommii and related sister species for the development of diagnostic species identification markers.</title>
        <authorList>
            <person name="Giroux E."/>
            <person name="Bilodeau G."/>
        </authorList>
    </citation>
    <scope>NUCLEOTIDE SEQUENCE [LARGE SCALE GENOMIC DNA]</scope>
    <source>
        <strain evidence="5 6">CBS 197.66</strain>
    </source>
</reference>
<feature type="compositionally biased region" description="Basic and acidic residues" evidence="3">
    <location>
        <begin position="73"/>
        <end position="82"/>
    </location>
</feature>
<dbReference type="PANTHER" id="PTHR31668">
    <property type="entry name" value="GLUCOSE TRANSPORT TRANSCRIPTION REGULATOR RGT1-RELATED-RELATED"/>
    <property type="match status" value="1"/>
</dbReference>
<feature type="region of interest" description="Disordered" evidence="3">
    <location>
        <begin position="62"/>
        <end position="91"/>
    </location>
</feature>
<dbReference type="GO" id="GO:0001080">
    <property type="term" value="P:nitrogen catabolite activation of transcription from RNA polymerase II promoter"/>
    <property type="evidence" value="ECO:0007669"/>
    <property type="project" value="TreeGrafter"/>
</dbReference>
<evidence type="ECO:0000259" key="4">
    <source>
        <dbReference type="PROSITE" id="PS50048"/>
    </source>
</evidence>
<dbReference type="EMBL" id="QGMJ01000036">
    <property type="protein sequence ID" value="TVY44523.1"/>
    <property type="molecule type" value="Genomic_DNA"/>
</dbReference>
<dbReference type="GO" id="GO:0006351">
    <property type="term" value="P:DNA-templated transcription"/>
    <property type="evidence" value="ECO:0007669"/>
    <property type="project" value="InterPro"/>
</dbReference>
<protein>
    <submittedName>
        <fullName evidence="5">Transcriptional activator protein</fullName>
    </submittedName>
</protein>
<dbReference type="CDD" id="cd00067">
    <property type="entry name" value="GAL4"/>
    <property type="match status" value="1"/>
</dbReference>
<dbReference type="InterPro" id="IPR050797">
    <property type="entry name" value="Carb_Metab_Trans_Reg"/>
</dbReference>
<dbReference type="OrthoDB" id="2264294at2759"/>
<evidence type="ECO:0000256" key="3">
    <source>
        <dbReference type="SAM" id="MobiDB-lite"/>
    </source>
</evidence>
<dbReference type="SUPFAM" id="SSF57701">
    <property type="entry name" value="Zn2/Cys6 DNA-binding domain"/>
    <property type="match status" value="1"/>
</dbReference>
<accession>A0A8H8UEB3</accession>
<dbReference type="Gene3D" id="4.10.240.10">
    <property type="entry name" value="Zn(2)-C6 fungal-type DNA-binding domain"/>
    <property type="match status" value="1"/>
</dbReference>
<dbReference type="GO" id="GO:0003677">
    <property type="term" value="F:DNA binding"/>
    <property type="evidence" value="ECO:0007669"/>
    <property type="project" value="InterPro"/>
</dbReference>
<dbReference type="AlphaFoldDB" id="A0A8H8UEB3"/>
<dbReference type="SMART" id="SM00906">
    <property type="entry name" value="Fungal_trans"/>
    <property type="match status" value="1"/>
</dbReference>
<dbReference type="PANTHER" id="PTHR31668:SF4">
    <property type="entry name" value="TRANSCRIPTIONAL ACTIVATOR PROTEIN DAL81"/>
    <property type="match status" value="1"/>
</dbReference>
<organism evidence="5 6">
    <name type="scientific">Lachnellula subtilissima</name>
    <dbReference type="NCBI Taxonomy" id="602034"/>
    <lineage>
        <taxon>Eukaryota</taxon>
        <taxon>Fungi</taxon>
        <taxon>Dikarya</taxon>
        <taxon>Ascomycota</taxon>
        <taxon>Pezizomycotina</taxon>
        <taxon>Leotiomycetes</taxon>
        <taxon>Helotiales</taxon>
        <taxon>Lachnaceae</taxon>
        <taxon>Lachnellula</taxon>
    </lineage>
</organism>
<evidence type="ECO:0000256" key="2">
    <source>
        <dbReference type="ARBA" id="ARBA00023242"/>
    </source>
</evidence>
<evidence type="ECO:0000313" key="5">
    <source>
        <dbReference type="EMBL" id="TVY44523.1"/>
    </source>
</evidence>
<gene>
    <name evidence="5" type="primary">DAL81_1</name>
    <name evidence="5" type="ORF">LSUB1_G002917</name>
</gene>
<dbReference type="GO" id="GO:0005634">
    <property type="term" value="C:nucleus"/>
    <property type="evidence" value="ECO:0007669"/>
    <property type="project" value="TreeGrafter"/>
</dbReference>
<dbReference type="CDD" id="cd12148">
    <property type="entry name" value="fungal_TF_MHR"/>
    <property type="match status" value="1"/>
</dbReference>
<feature type="compositionally biased region" description="Acidic residues" evidence="3">
    <location>
        <begin position="370"/>
        <end position="382"/>
    </location>
</feature>
<feature type="domain" description="Zn(2)-C6 fungal-type" evidence="4">
    <location>
        <begin position="30"/>
        <end position="62"/>
    </location>
</feature>
<dbReference type="GO" id="GO:0008270">
    <property type="term" value="F:zinc ion binding"/>
    <property type="evidence" value="ECO:0007669"/>
    <property type="project" value="InterPro"/>
</dbReference>
<comment type="caution">
    <text evidence="5">The sequence shown here is derived from an EMBL/GenBank/DDBJ whole genome shotgun (WGS) entry which is preliminary data.</text>
</comment>
<keyword evidence="2" id="KW-0539">Nucleus</keyword>
<evidence type="ECO:0000313" key="6">
    <source>
        <dbReference type="Proteomes" id="UP000462212"/>
    </source>
</evidence>
<feature type="region of interest" description="Disordered" evidence="3">
    <location>
        <begin position="1"/>
        <end position="29"/>
    </location>
</feature>
<dbReference type="InterPro" id="IPR007219">
    <property type="entry name" value="XnlR_reg_dom"/>
</dbReference>
<dbReference type="PROSITE" id="PS50048">
    <property type="entry name" value="ZN2_CY6_FUNGAL_2"/>
    <property type="match status" value="1"/>
</dbReference>
<dbReference type="Proteomes" id="UP000462212">
    <property type="component" value="Unassembled WGS sequence"/>
</dbReference>
<proteinExistence type="predicted"/>
<keyword evidence="1" id="KW-0479">Metal-binding</keyword>
<dbReference type="Pfam" id="PF04082">
    <property type="entry name" value="Fungal_trans"/>
    <property type="match status" value="1"/>
</dbReference>